<accession>A0A087CQL4</accession>
<feature type="transmembrane region" description="Helical" evidence="1">
    <location>
        <begin position="52"/>
        <end position="76"/>
    </location>
</feature>
<proteinExistence type="predicted"/>
<evidence type="ECO:0000313" key="3">
    <source>
        <dbReference type="Proteomes" id="UP000029040"/>
    </source>
</evidence>
<name>A0A087CQL4_9BIFI</name>
<sequence>MGVGEIVLEAVIIVLCAGAGAMTLLKPDWIWRLGVRLSLCKGEQPDRTYKSVIWIAGVVLVAIAAVHLVTTVMRLAM</sequence>
<protein>
    <submittedName>
        <fullName evidence="2">Uncharacterized protein</fullName>
    </submittedName>
</protein>
<evidence type="ECO:0000313" key="2">
    <source>
        <dbReference type="EMBL" id="KFI85564.1"/>
    </source>
</evidence>
<organism evidence="2 3">
    <name type="scientific">Bifidobacterium pullorum subsp. saeculare DSM 6531 = LMG 14934</name>
    <dbReference type="NCBI Taxonomy" id="1437611"/>
    <lineage>
        <taxon>Bacteria</taxon>
        <taxon>Bacillati</taxon>
        <taxon>Actinomycetota</taxon>
        <taxon>Actinomycetes</taxon>
        <taxon>Bifidobacteriales</taxon>
        <taxon>Bifidobacteriaceae</taxon>
        <taxon>Bifidobacterium</taxon>
    </lineage>
</organism>
<comment type="caution">
    <text evidence="2">The sequence shown here is derived from an EMBL/GenBank/DDBJ whole genome shotgun (WGS) entry which is preliminary data.</text>
</comment>
<keyword evidence="1" id="KW-0812">Transmembrane</keyword>
<feature type="transmembrane region" description="Helical" evidence="1">
    <location>
        <begin position="6"/>
        <end position="31"/>
    </location>
</feature>
<evidence type="ECO:0000256" key="1">
    <source>
        <dbReference type="SAM" id="Phobius"/>
    </source>
</evidence>
<keyword evidence="1" id="KW-1133">Transmembrane helix</keyword>
<reference evidence="2 3" key="1">
    <citation type="submission" date="2014-03" db="EMBL/GenBank/DDBJ databases">
        <title>Genomics of Bifidobacteria.</title>
        <authorList>
            <person name="Ventura M."/>
            <person name="Milani C."/>
            <person name="Lugli G.A."/>
        </authorList>
    </citation>
    <scope>NUCLEOTIDE SEQUENCE [LARGE SCALE GENOMIC DNA]</scope>
    <source>
        <strain evidence="2 3">LMG 14934</strain>
    </source>
</reference>
<dbReference type="EMBL" id="JGZM01000008">
    <property type="protein sequence ID" value="KFI85564.1"/>
    <property type="molecule type" value="Genomic_DNA"/>
</dbReference>
<gene>
    <name evidence="2" type="ORF">BSAE_1418</name>
</gene>
<dbReference type="Proteomes" id="UP000029040">
    <property type="component" value="Unassembled WGS sequence"/>
</dbReference>
<dbReference type="RefSeq" id="WP_033508875.1">
    <property type="nucleotide sequence ID" value="NZ_JDTM01000004.1"/>
</dbReference>
<dbReference type="AlphaFoldDB" id="A0A087CQL4"/>
<keyword evidence="1" id="KW-0472">Membrane</keyword>